<dbReference type="OrthoDB" id="7237299at2"/>
<dbReference type="Pfam" id="PF13458">
    <property type="entry name" value="Peripla_BP_6"/>
    <property type="match status" value="1"/>
</dbReference>
<keyword evidence="2" id="KW-0732">Signal</keyword>
<evidence type="ECO:0000256" key="3">
    <source>
        <dbReference type="ARBA" id="ARBA00022970"/>
    </source>
</evidence>
<dbReference type="PROSITE" id="PS51318">
    <property type="entry name" value="TAT"/>
    <property type="match status" value="1"/>
</dbReference>
<dbReference type="AlphaFoldDB" id="A0A1M6II37"/>
<dbReference type="Proteomes" id="UP000184387">
    <property type="component" value="Unassembled WGS sequence"/>
</dbReference>
<keyword evidence="6" id="KW-1185">Reference proteome</keyword>
<organism evidence="5 6">
    <name type="scientific">Muricoccus roseus</name>
    <dbReference type="NCBI Taxonomy" id="198092"/>
    <lineage>
        <taxon>Bacteria</taxon>
        <taxon>Pseudomonadati</taxon>
        <taxon>Pseudomonadota</taxon>
        <taxon>Alphaproteobacteria</taxon>
        <taxon>Acetobacterales</taxon>
        <taxon>Roseomonadaceae</taxon>
        <taxon>Muricoccus</taxon>
    </lineage>
</organism>
<evidence type="ECO:0000313" key="6">
    <source>
        <dbReference type="Proteomes" id="UP000184387"/>
    </source>
</evidence>
<accession>A0A1M6II37</accession>
<keyword evidence="3" id="KW-0813">Transport</keyword>
<dbReference type="PANTHER" id="PTHR30483:SF6">
    <property type="entry name" value="PERIPLASMIC BINDING PROTEIN OF ABC TRANSPORTER FOR NATURAL AMINO ACIDS"/>
    <property type="match status" value="1"/>
</dbReference>
<dbReference type="GO" id="GO:0006865">
    <property type="term" value="P:amino acid transport"/>
    <property type="evidence" value="ECO:0007669"/>
    <property type="project" value="UniProtKB-KW"/>
</dbReference>
<dbReference type="PANTHER" id="PTHR30483">
    <property type="entry name" value="LEUCINE-SPECIFIC-BINDING PROTEIN"/>
    <property type="match status" value="1"/>
</dbReference>
<keyword evidence="3" id="KW-0029">Amino-acid transport</keyword>
<dbReference type="InterPro" id="IPR028082">
    <property type="entry name" value="Peripla_BP_I"/>
</dbReference>
<dbReference type="InterPro" id="IPR051010">
    <property type="entry name" value="BCAA_transport"/>
</dbReference>
<dbReference type="InterPro" id="IPR006311">
    <property type="entry name" value="TAT_signal"/>
</dbReference>
<protein>
    <submittedName>
        <fullName evidence="5">Branched-chain amino acid transport system substrate-binding protein</fullName>
    </submittedName>
</protein>
<feature type="domain" description="Leucine-binding protein" evidence="4">
    <location>
        <begin position="34"/>
        <end position="376"/>
    </location>
</feature>
<dbReference type="EMBL" id="FQZF01000012">
    <property type="protein sequence ID" value="SHJ34056.1"/>
    <property type="molecule type" value="Genomic_DNA"/>
</dbReference>
<evidence type="ECO:0000313" key="5">
    <source>
        <dbReference type="EMBL" id="SHJ34056.1"/>
    </source>
</evidence>
<dbReference type="SUPFAM" id="SSF53822">
    <property type="entry name" value="Periplasmic binding protein-like I"/>
    <property type="match status" value="1"/>
</dbReference>
<dbReference type="CDD" id="cd06327">
    <property type="entry name" value="PBP1_SBP-like"/>
    <property type="match status" value="1"/>
</dbReference>
<dbReference type="InterPro" id="IPR028081">
    <property type="entry name" value="Leu-bd"/>
</dbReference>
<name>A0A1M6II37_9PROT</name>
<comment type="similarity">
    <text evidence="1">Belongs to the leucine-binding protein family.</text>
</comment>
<evidence type="ECO:0000256" key="2">
    <source>
        <dbReference type="ARBA" id="ARBA00022729"/>
    </source>
</evidence>
<evidence type="ECO:0000256" key="1">
    <source>
        <dbReference type="ARBA" id="ARBA00010062"/>
    </source>
</evidence>
<dbReference type="Gene3D" id="3.40.50.2300">
    <property type="match status" value="2"/>
</dbReference>
<evidence type="ECO:0000259" key="4">
    <source>
        <dbReference type="Pfam" id="PF13458"/>
    </source>
</evidence>
<dbReference type="STRING" id="198092.SAMN02745194_02333"/>
<reference evidence="5 6" key="1">
    <citation type="submission" date="2016-11" db="EMBL/GenBank/DDBJ databases">
        <authorList>
            <person name="Jaros S."/>
            <person name="Januszkiewicz K."/>
            <person name="Wedrychowicz H."/>
        </authorList>
    </citation>
    <scope>NUCLEOTIDE SEQUENCE [LARGE SCALE GENOMIC DNA]</scope>
    <source>
        <strain evidence="5 6">DSM 14916</strain>
    </source>
</reference>
<gene>
    <name evidence="5" type="ORF">SAMN02745194_02333</name>
</gene>
<proteinExistence type="inferred from homology"/>
<sequence length="412" mass="44028">MTIDRRSLLGGAAALPALGMMPWGSARAQANNVLKLGVLTDMSGTYRDGCGPGSVAAVRQAVQDSGVAGRNIQVEVLQGDHQNKPDVASTIARQWIDRDGVDVIIDVATSSCALAVHGVVKEKNKIMLNSTGATADLTGPACHGNTIHWTYDTWMLANSTGGAMVKAGGDTWFFITADYAFGHALERDTGDLVRKQGGRVLGSVRHPFPGTTDFSSFLLQAQQSRAKVVGLANAGVDTINSVKQAAEFGLTRRQKLAVLLMIVSDVHSLGLNTAQGLVLSETYYWDLNDRTRNLANKLKGPLNGAMPTMWQAGCYSAALHYLKAAADMGVAQAKASGLETVTRMKAMPTDDDAFGPGSIRQDGRKLHPSYLFEVKAPGESKGPWDYYKLVRTVPAEEAFRPMAEGSCSLVRT</sequence>
<dbReference type="RefSeq" id="WP_073134877.1">
    <property type="nucleotide sequence ID" value="NZ_FQZF01000012.1"/>
</dbReference>